<organism evidence="1">
    <name type="scientific">Tanacetum cinerariifolium</name>
    <name type="common">Dalmatian daisy</name>
    <name type="synonym">Chrysanthemum cinerariifolium</name>
    <dbReference type="NCBI Taxonomy" id="118510"/>
    <lineage>
        <taxon>Eukaryota</taxon>
        <taxon>Viridiplantae</taxon>
        <taxon>Streptophyta</taxon>
        <taxon>Embryophyta</taxon>
        <taxon>Tracheophyta</taxon>
        <taxon>Spermatophyta</taxon>
        <taxon>Magnoliopsida</taxon>
        <taxon>eudicotyledons</taxon>
        <taxon>Gunneridae</taxon>
        <taxon>Pentapetalae</taxon>
        <taxon>asterids</taxon>
        <taxon>campanulids</taxon>
        <taxon>Asterales</taxon>
        <taxon>Asteraceae</taxon>
        <taxon>Asteroideae</taxon>
        <taxon>Anthemideae</taxon>
        <taxon>Anthemidinae</taxon>
        <taxon>Tanacetum</taxon>
    </lineage>
</organism>
<sequence>WLLGIDGEGRGSGMDVVEWSVEWGKVVSGVGGNSG</sequence>
<gene>
    <name evidence="1" type="ORF">Tci_925596</name>
</gene>
<dbReference type="EMBL" id="BKCJ011796632">
    <property type="protein sequence ID" value="GFD53627.1"/>
    <property type="molecule type" value="Genomic_DNA"/>
</dbReference>
<dbReference type="AlphaFoldDB" id="A0A699X1J5"/>
<evidence type="ECO:0000313" key="1">
    <source>
        <dbReference type="EMBL" id="GFD53627.1"/>
    </source>
</evidence>
<feature type="non-terminal residue" evidence="1">
    <location>
        <position position="1"/>
    </location>
</feature>
<protein>
    <submittedName>
        <fullName evidence="1">Uncharacterized protein</fullName>
    </submittedName>
</protein>
<comment type="caution">
    <text evidence="1">The sequence shown here is derived from an EMBL/GenBank/DDBJ whole genome shotgun (WGS) entry which is preliminary data.</text>
</comment>
<proteinExistence type="predicted"/>
<reference evidence="1" key="1">
    <citation type="journal article" date="2019" name="Sci. Rep.">
        <title>Draft genome of Tanacetum cinerariifolium, the natural source of mosquito coil.</title>
        <authorList>
            <person name="Yamashiro T."/>
            <person name="Shiraishi A."/>
            <person name="Satake H."/>
            <person name="Nakayama K."/>
        </authorList>
    </citation>
    <scope>NUCLEOTIDE SEQUENCE</scope>
</reference>
<name>A0A699X1J5_TANCI</name>
<accession>A0A699X1J5</accession>